<evidence type="ECO:0000313" key="1">
    <source>
        <dbReference type="EMBL" id="CAB4168217.1"/>
    </source>
</evidence>
<accession>A0A6J5RC94</accession>
<evidence type="ECO:0000313" key="3">
    <source>
        <dbReference type="EMBL" id="CAB4205292.1"/>
    </source>
</evidence>
<name>A0A6J5RC94_9CAUD</name>
<dbReference type="EMBL" id="LR798457">
    <property type="protein sequence ID" value="CAB5238109.1"/>
    <property type="molecule type" value="Genomic_DNA"/>
</dbReference>
<reference evidence="2" key="1">
    <citation type="submission" date="2020-05" db="EMBL/GenBank/DDBJ databases">
        <authorList>
            <person name="Chiriac C."/>
            <person name="Salcher M."/>
            <person name="Ghai R."/>
            <person name="Kavagutti S V."/>
        </authorList>
    </citation>
    <scope>NUCLEOTIDE SEQUENCE</scope>
</reference>
<dbReference type="EMBL" id="LR796819">
    <property type="protein sequence ID" value="CAB4168217.1"/>
    <property type="molecule type" value="Genomic_DNA"/>
</dbReference>
<proteinExistence type="predicted"/>
<dbReference type="EMBL" id="LR797358">
    <property type="protein sequence ID" value="CAB4205292.1"/>
    <property type="molecule type" value="Genomic_DNA"/>
</dbReference>
<organism evidence="2">
    <name type="scientific">uncultured Caudovirales phage</name>
    <dbReference type="NCBI Taxonomy" id="2100421"/>
    <lineage>
        <taxon>Viruses</taxon>
        <taxon>Duplodnaviria</taxon>
        <taxon>Heunggongvirae</taxon>
        <taxon>Uroviricota</taxon>
        <taxon>Caudoviricetes</taxon>
        <taxon>Peduoviridae</taxon>
        <taxon>Maltschvirus</taxon>
        <taxon>Maltschvirus maltsch</taxon>
    </lineage>
</organism>
<gene>
    <name evidence="2" type="ORF">UFOVP1276_5</name>
    <name evidence="3" type="ORF">UFOVP1403_61</name>
    <name evidence="4" type="ORF">UFOVP1507_45</name>
    <name evidence="1" type="ORF">UFOVP875_36</name>
</gene>
<evidence type="ECO:0000313" key="4">
    <source>
        <dbReference type="EMBL" id="CAB5238109.1"/>
    </source>
</evidence>
<dbReference type="EMBL" id="LR797223">
    <property type="protein sequence ID" value="CAB4194843.1"/>
    <property type="molecule type" value="Genomic_DNA"/>
</dbReference>
<sequence>MATNVDKGLYQAPLGIDALAEDEEAIEIEIVDPEEVNIHAGELDISIRPGDDEDDFGANLADLMDDGDLQELASDLSSDIDNDKASRKDWEKAYTEGIKLLGLQYEDRTEPWQGASGVFHPMITEAVVRFQSETITEMFPAQGPVRTKIIGKETPEKIEAAGRVQEDMNYQLTEVMREFRPEQERMLWSLPATGSAFKKIYYDPSLGRQASMFIPAEDIILPYGTTDLDTCYRITHVMRKTENEIIKLQKAGFYRDIELPEADKDKSDIKQAKDKETGFSDINDDRYTVYEVHVDLDITGFEDEDKEGMTGIALPYVVTMIKGSNDVLAIRRNYLEDDKLKLKRQHFVHYQYIPGFGAYGFGLFHLIGGFAKSATSIMRQLVDAGTLSNLPGGLKSRGLRIKGDDTPIQPGEFRDVDIGSGALRDNILPLPYKEPSQVLYTLLNNIVEEGRRFASTADMKISDMSGQAPVGTTLALLERQLKVMSAVQARLHYTFKQELRLLAAIIRDYTEPAYDYEPDVGGPTAKQEDYDHVDVIPVSDPNAATMSQRVVQYQAVMQMAQAAPDIYNMPQLHRNMLEILGIKNADKLVPLPEDQKPRDPVTENMSILKGDPVKAFLNQDHQAHIAVHMSMMQDPMIAASIGQNPKAPVISAALMAHVAEHAGYQYRKQIEAQLGLPLPPEDEDLPPQIEQALSGMMAQAAQQALQANQQQAQQQQAQQQAQDPLVVMQQQELQLKQGSLQLEAQKVQQDFAIEQAKLELEKQKMVLDASAKADANNMRKEESAAKMQLEGVKVGASIREKQATQKFDQEHAGVQLGAQIAKDQALHQAQQLQQNKPTETEE</sequence>
<evidence type="ECO:0000313" key="2">
    <source>
        <dbReference type="EMBL" id="CAB4194843.1"/>
    </source>
</evidence>
<protein>
    <submittedName>
        <fullName evidence="2">Uncharacterized protein</fullName>
    </submittedName>
</protein>